<dbReference type="Proteomes" id="UP001056120">
    <property type="component" value="Linkage Group LG07"/>
</dbReference>
<organism evidence="1 2">
    <name type="scientific">Smallanthus sonchifolius</name>
    <dbReference type="NCBI Taxonomy" id="185202"/>
    <lineage>
        <taxon>Eukaryota</taxon>
        <taxon>Viridiplantae</taxon>
        <taxon>Streptophyta</taxon>
        <taxon>Embryophyta</taxon>
        <taxon>Tracheophyta</taxon>
        <taxon>Spermatophyta</taxon>
        <taxon>Magnoliopsida</taxon>
        <taxon>eudicotyledons</taxon>
        <taxon>Gunneridae</taxon>
        <taxon>Pentapetalae</taxon>
        <taxon>asterids</taxon>
        <taxon>campanulids</taxon>
        <taxon>Asterales</taxon>
        <taxon>Asteraceae</taxon>
        <taxon>Asteroideae</taxon>
        <taxon>Heliantheae alliance</taxon>
        <taxon>Millerieae</taxon>
        <taxon>Smallanthus</taxon>
    </lineage>
</organism>
<evidence type="ECO:0000313" key="1">
    <source>
        <dbReference type="EMBL" id="KAI3810923.1"/>
    </source>
</evidence>
<accession>A0ACB9IRQ5</accession>
<proteinExistence type="predicted"/>
<protein>
    <submittedName>
        <fullName evidence="1">Uncharacterized protein</fullName>
    </submittedName>
</protein>
<reference evidence="1 2" key="2">
    <citation type="journal article" date="2022" name="Mol. Ecol. Resour.">
        <title>The genomes of chicory, endive, great burdock and yacon provide insights into Asteraceae paleo-polyploidization history and plant inulin production.</title>
        <authorList>
            <person name="Fan W."/>
            <person name="Wang S."/>
            <person name="Wang H."/>
            <person name="Wang A."/>
            <person name="Jiang F."/>
            <person name="Liu H."/>
            <person name="Zhao H."/>
            <person name="Xu D."/>
            <person name="Zhang Y."/>
        </authorList>
    </citation>
    <scope>NUCLEOTIDE SEQUENCE [LARGE SCALE GENOMIC DNA]</scope>
    <source>
        <strain evidence="2">cv. Yunnan</strain>
        <tissue evidence="1">Leaves</tissue>
    </source>
</reference>
<comment type="caution">
    <text evidence="1">The sequence shown here is derived from an EMBL/GenBank/DDBJ whole genome shotgun (WGS) entry which is preliminary data.</text>
</comment>
<keyword evidence="2" id="KW-1185">Reference proteome</keyword>
<evidence type="ECO:0000313" key="2">
    <source>
        <dbReference type="Proteomes" id="UP001056120"/>
    </source>
</evidence>
<name>A0ACB9IRQ5_9ASTR</name>
<gene>
    <name evidence="1" type="ORF">L1987_20587</name>
</gene>
<reference evidence="2" key="1">
    <citation type="journal article" date="2022" name="Mol. Ecol. Resour.">
        <title>The genomes of chicory, endive, great burdock and yacon provide insights into Asteraceae palaeo-polyploidization history and plant inulin production.</title>
        <authorList>
            <person name="Fan W."/>
            <person name="Wang S."/>
            <person name="Wang H."/>
            <person name="Wang A."/>
            <person name="Jiang F."/>
            <person name="Liu H."/>
            <person name="Zhao H."/>
            <person name="Xu D."/>
            <person name="Zhang Y."/>
        </authorList>
    </citation>
    <scope>NUCLEOTIDE SEQUENCE [LARGE SCALE GENOMIC DNA]</scope>
    <source>
        <strain evidence="2">cv. Yunnan</strain>
    </source>
</reference>
<sequence>MSKKVQATAIGIDLGTTYSCVAAWFDQHTRVEILPNEQGNNITPSCVACNEAEQKIKSPGILPTPFLRLMGSRFSDGRLQQDIESWPFKIIEGSADKPIIALEHSIKAQKRNLHRKKYLP</sequence>
<dbReference type="EMBL" id="CM042024">
    <property type="protein sequence ID" value="KAI3810923.1"/>
    <property type="molecule type" value="Genomic_DNA"/>
</dbReference>